<dbReference type="HOGENOM" id="CLU_1692930_0_0_11"/>
<organism evidence="1 2">
    <name type="scientific">Pseudofrankia inefficax (strain DSM 45817 / CECT 9037 / DDB 130130 / EuI1c)</name>
    <name type="common">Frankia inefficax</name>
    <dbReference type="NCBI Taxonomy" id="298654"/>
    <lineage>
        <taxon>Bacteria</taxon>
        <taxon>Bacillati</taxon>
        <taxon>Actinomycetota</taxon>
        <taxon>Actinomycetes</taxon>
        <taxon>Frankiales</taxon>
        <taxon>Frankiaceae</taxon>
        <taxon>Pseudofrankia</taxon>
    </lineage>
</organism>
<reference evidence="1 2" key="1">
    <citation type="submission" date="2010-10" db="EMBL/GenBank/DDBJ databases">
        <title>Complete sequence of Frankia sp. EuI1c.</title>
        <authorList>
            <consortium name="US DOE Joint Genome Institute"/>
            <person name="Lucas S."/>
            <person name="Copeland A."/>
            <person name="Lapidus A."/>
            <person name="Cheng J.-F."/>
            <person name="Bruce D."/>
            <person name="Goodwin L."/>
            <person name="Pitluck S."/>
            <person name="Chertkov O."/>
            <person name="Detter J.C."/>
            <person name="Han C."/>
            <person name="Tapia R."/>
            <person name="Land M."/>
            <person name="Hauser L."/>
            <person name="Jeffries C."/>
            <person name="Kyrpides N."/>
            <person name="Ivanova N."/>
            <person name="Mikhailova N."/>
            <person name="Beauchemin N."/>
            <person name="Sen A."/>
            <person name="Sur S.A."/>
            <person name="Gtari M."/>
            <person name="Wall L."/>
            <person name="Tisa L."/>
            <person name="Woyke T."/>
        </authorList>
    </citation>
    <scope>NUCLEOTIDE SEQUENCE [LARGE SCALE GENOMIC DNA]</scope>
    <source>
        <strain evidence="2">DSM 45817 / CECT 9037 / EuI1c</strain>
    </source>
</reference>
<evidence type="ECO:0000313" key="2">
    <source>
        <dbReference type="Proteomes" id="UP000002484"/>
    </source>
</evidence>
<sequence length="172" mass="17580">MSGSGERPGVRLVEVSAGDDGWHFLTVRSGATTPELVAGVAALPASILVDALSMDRAGSGVVMTFRDFPPGVVIDSAPWPGQTAPEDPADAITAAPVEGSGWVPEVGQAVGPDRGLTPFEQAVWELVSAARDGAAAAWIAVLIRRVPPQGVVALADLALGRHCGCRNGGRHS</sequence>
<evidence type="ECO:0000313" key="1">
    <source>
        <dbReference type="EMBL" id="ADP81028.1"/>
    </source>
</evidence>
<dbReference type="STRING" id="298654.FraEuI1c_3003"/>
<name>E3JBK8_PSEI1</name>
<dbReference type="AlphaFoldDB" id="E3JBK8"/>
<keyword evidence="2" id="KW-1185">Reference proteome</keyword>
<dbReference type="InParanoid" id="E3JBK8"/>
<accession>E3JBK8</accession>
<protein>
    <submittedName>
        <fullName evidence="1">Uncharacterized protein</fullName>
    </submittedName>
</protein>
<dbReference type="EMBL" id="CP002299">
    <property type="protein sequence ID" value="ADP81028.1"/>
    <property type="molecule type" value="Genomic_DNA"/>
</dbReference>
<gene>
    <name evidence="1" type="ordered locus">FraEuI1c_3003</name>
</gene>
<dbReference type="Proteomes" id="UP000002484">
    <property type="component" value="Chromosome"/>
</dbReference>
<proteinExistence type="predicted"/>
<dbReference type="KEGG" id="fri:FraEuI1c_3003"/>